<dbReference type="GO" id="GO:0009451">
    <property type="term" value="P:RNA modification"/>
    <property type="evidence" value="ECO:0007669"/>
    <property type="project" value="InterPro"/>
</dbReference>
<evidence type="ECO:0000256" key="3">
    <source>
        <dbReference type="ARBA" id="ARBA00022528"/>
    </source>
</evidence>
<dbReference type="GO" id="GO:0009507">
    <property type="term" value="C:chloroplast"/>
    <property type="evidence" value="ECO:0007669"/>
    <property type="project" value="UniProtKB-SubCell"/>
</dbReference>
<reference evidence="9" key="1">
    <citation type="journal article" date="2023" name="Plant J.">
        <title>The genome of the king protea, Protea cynaroides.</title>
        <authorList>
            <person name="Chang J."/>
            <person name="Duong T.A."/>
            <person name="Schoeman C."/>
            <person name="Ma X."/>
            <person name="Roodt D."/>
            <person name="Barker N."/>
            <person name="Li Z."/>
            <person name="Van de Peer Y."/>
            <person name="Mizrachi E."/>
        </authorList>
    </citation>
    <scope>NUCLEOTIDE SEQUENCE</scope>
    <source>
        <tissue evidence="9">Young leaves</tissue>
    </source>
</reference>
<dbReference type="PANTHER" id="PTHR47926:SF377">
    <property type="entry name" value="OS04G0469400 PROTEIN"/>
    <property type="match status" value="1"/>
</dbReference>
<keyword evidence="10" id="KW-1185">Reference proteome</keyword>
<dbReference type="PROSITE" id="PS51375">
    <property type="entry name" value="PPR"/>
    <property type="match status" value="7"/>
</dbReference>
<feature type="repeat" description="PPR" evidence="7">
    <location>
        <begin position="140"/>
        <end position="174"/>
    </location>
</feature>
<evidence type="ECO:0000256" key="4">
    <source>
        <dbReference type="ARBA" id="ARBA00022640"/>
    </source>
</evidence>
<dbReference type="InterPro" id="IPR011990">
    <property type="entry name" value="TPR-like_helical_dom_sf"/>
</dbReference>
<dbReference type="InterPro" id="IPR046960">
    <property type="entry name" value="PPR_At4g14850-like_plant"/>
</dbReference>
<feature type="domain" description="DYW" evidence="8">
    <location>
        <begin position="861"/>
        <end position="953"/>
    </location>
</feature>
<evidence type="ECO:0000259" key="8">
    <source>
        <dbReference type="Pfam" id="PF14432"/>
    </source>
</evidence>
<comment type="similarity">
    <text evidence="2">Belongs to the PPR family. PCMP-H subfamily.</text>
</comment>
<dbReference type="GO" id="GO:0003729">
    <property type="term" value="F:mRNA binding"/>
    <property type="evidence" value="ECO:0007669"/>
    <property type="project" value="UniProtKB-ARBA"/>
</dbReference>
<dbReference type="FunFam" id="1.25.40.10:FF:000725">
    <property type="entry name" value="Pentatricopeptide repeat-containing protein At3g63370, chloroplastic"/>
    <property type="match status" value="1"/>
</dbReference>
<evidence type="ECO:0000313" key="9">
    <source>
        <dbReference type="EMBL" id="KAJ4981413.1"/>
    </source>
</evidence>
<dbReference type="FunFam" id="1.25.40.10:FF:000341">
    <property type="entry name" value="Pentatricopeptide repeat-containing protein chloroplastic"/>
    <property type="match status" value="1"/>
</dbReference>
<feature type="repeat" description="PPR" evidence="7">
    <location>
        <begin position="210"/>
        <end position="240"/>
    </location>
</feature>
<evidence type="ECO:0000256" key="6">
    <source>
        <dbReference type="ARBA" id="ARBA00022946"/>
    </source>
</evidence>
<dbReference type="GO" id="GO:0008270">
    <property type="term" value="F:zinc ion binding"/>
    <property type="evidence" value="ECO:0007669"/>
    <property type="project" value="InterPro"/>
</dbReference>
<evidence type="ECO:0000256" key="5">
    <source>
        <dbReference type="ARBA" id="ARBA00022737"/>
    </source>
</evidence>
<dbReference type="InterPro" id="IPR002885">
    <property type="entry name" value="PPR_rpt"/>
</dbReference>
<dbReference type="SUPFAM" id="SSF81901">
    <property type="entry name" value="HCP-like"/>
    <property type="match status" value="1"/>
</dbReference>
<dbReference type="InterPro" id="IPR046848">
    <property type="entry name" value="E_motif"/>
</dbReference>
<keyword evidence="5" id="KW-0677">Repeat</keyword>
<comment type="caution">
    <text evidence="9">The sequence shown here is derived from an EMBL/GenBank/DDBJ whole genome shotgun (WGS) entry which is preliminary data.</text>
</comment>
<dbReference type="Pfam" id="PF14432">
    <property type="entry name" value="DYW_deaminase"/>
    <property type="match status" value="1"/>
</dbReference>
<gene>
    <name evidence="9" type="ORF">NE237_032250</name>
</gene>
<sequence length="953" mass="106707">MAQTLQFCPPPSLSSQPILHTMQRSPPVQTFKLPQKSLNFQTLKDICKDGNLRETFLSFSNLLTFQNPHQVLADEAYSITLDLCARKEALTQGQQIHAHILTSGFTSDMVFLSTKLVFMYGKCGSLTNARRLFDQMPQRTTFTWNALIGSYVSNGQPNEALELFREMQLQRIAVDACTFATLLKACATLKDPNFGPAIHGLAVKSGFGSSVFVVNSLVAMYAKCGDVSRSRQLFDRMLERGDVVTWNSIISAYSLQGQPLEALKLFREMQNAGVSMNSYTVVGTLQACQELSFAKLGMEIHNALLKLGRNLHIYEANALLVMYARCGRMDEAVRVFQQMDNRDDISWNSMLSGFVQNGLYEKAIKIFHEMQDAGQKPDQVSVINIVSASGRLGTLLNGMECHGYAIKHGLDSYLQVGNTLVDMYAKCCCVIYMGRVFNKMPDKDYISWTTAIAGYAQSCCYLEALRLFREAQVERMQVDALMIGSILLACGGLRYIPHVKQIHNYVTRHGLFDLVLANTIIDVYGECGEIEYASRIFESIENKDVVSWTSMISCCIHNGLANEALDLFYDMIDTGIAPDSIALISILSAAASLSALSKGKEIHGFLLRGGFSLEGSIASSLVDMYAKCGTIDYSYKLFDRITHKDLVLWTSMINASGMHGHGREAMALFTRLKETDLIPDHITFLAILYACSHSGLIEEGKRYLEIMRSEYQLEPWPEHYACVVDLLGRANCLDEAYRFVKSMPIQPTAAVWCALLGACRVHSGHELGEIAARKLLELEPENPGNYVLVSNVFAAMQRWKDVDGVRIRMKTMGLKKNPACSWIEVGNEVHSFTTRDRTHPLNEEIHLNLAQITEKLEREGGYVPETKYVLHDVGEEEKVKMLYGHSERLAIAFGLISTPEGTPIRITKNLRVCGDCHAFTKLISRFFKRELVVRDANRFHHFQGGVCSCGDFW</sequence>
<dbReference type="FunFam" id="1.25.40.10:FF:000090">
    <property type="entry name" value="Pentatricopeptide repeat-containing protein, chloroplastic"/>
    <property type="match status" value="1"/>
</dbReference>
<dbReference type="Pfam" id="PF20431">
    <property type="entry name" value="E_motif"/>
    <property type="match status" value="1"/>
</dbReference>
<organism evidence="9 10">
    <name type="scientific">Protea cynaroides</name>
    <dbReference type="NCBI Taxonomy" id="273540"/>
    <lineage>
        <taxon>Eukaryota</taxon>
        <taxon>Viridiplantae</taxon>
        <taxon>Streptophyta</taxon>
        <taxon>Embryophyta</taxon>
        <taxon>Tracheophyta</taxon>
        <taxon>Spermatophyta</taxon>
        <taxon>Magnoliopsida</taxon>
        <taxon>Proteales</taxon>
        <taxon>Proteaceae</taxon>
        <taxon>Protea</taxon>
    </lineage>
</organism>
<keyword evidence="3" id="KW-0150">Chloroplast</keyword>
<dbReference type="NCBIfam" id="TIGR00756">
    <property type="entry name" value="PPR"/>
    <property type="match status" value="6"/>
</dbReference>
<dbReference type="Pfam" id="PF13041">
    <property type="entry name" value="PPR_2"/>
    <property type="match status" value="4"/>
</dbReference>
<dbReference type="AlphaFoldDB" id="A0A9Q0L2R6"/>
<feature type="repeat" description="PPR" evidence="7">
    <location>
        <begin position="645"/>
        <end position="679"/>
    </location>
</feature>
<evidence type="ECO:0000313" key="10">
    <source>
        <dbReference type="Proteomes" id="UP001141806"/>
    </source>
</evidence>
<accession>A0A9Q0L2R6</accession>
<keyword evidence="4" id="KW-0934">Plastid</keyword>
<dbReference type="OrthoDB" id="1846880at2759"/>
<dbReference type="FunFam" id="1.25.40.10:FF:000073">
    <property type="entry name" value="Pentatricopeptide repeat-containing protein chloroplastic"/>
    <property type="match status" value="1"/>
</dbReference>
<feature type="repeat" description="PPR" evidence="7">
    <location>
        <begin position="343"/>
        <end position="377"/>
    </location>
</feature>
<name>A0A9Q0L2R6_9MAGN</name>
<dbReference type="Gene3D" id="1.25.40.10">
    <property type="entry name" value="Tetratricopeptide repeat domain"/>
    <property type="match status" value="5"/>
</dbReference>
<evidence type="ECO:0000256" key="7">
    <source>
        <dbReference type="PROSITE-ProRule" id="PRU00708"/>
    </source>
</evidence>
<evidence type="ECO:0000256" key="2">
    <source>
        <dbReference type="ARBA" id="ARBA00006643"/>
    </source>
</evidence>
<dbReference type="Pfam" id="PF01535">
    <property type="entry name" value="PPR"/>
    <property type="match status" value="4"/>
</dbReference>
<feature type="repeat" description="PPR" evidence="7">
    <location>
        <begin position="242"/>
        <end position="276"/>
    </location>
</feature>
<feature type="repeat" description="PPR" evidence="7">
    <location>
        <begin position="544"/>
        <end position="578"/>
    </location>
</feature>
<dbReference type="Proteomes" id="UP001141806">
    <property type="component" value="Unassembled WGS sequence"/>
</dbReference>
<protein>
    <recommendedName>
        <fullName evidence="8">DYW domain-containing protein</fullName>
    </recommendedName>
</protein>
<dbReference type="FunFam" id="1.25.40.10:FF:000496">
    <property type="entry name" value="Pentatricopeptide repeat-containing protein chloroplastic"/>
    <property type="match status" value="1"/>
</dbReference>
<dbReference type="FunFam" id="1.25.40.10:FF:000395">
    <property type="entry name" value="Pentatricopeptide repeat-containing protein chloroplastic"/>
    <property type="match status" value="1"/>
</dbReference>
<dbReference type="InterPro" id="IPR032867">
    <property type="entry name" value="DYW_dom"/>
</dbReference>
<evidence type="ECO:0000256" key="1">
    <source>
        <dbReference type="ARBA" id="ARBA00004229"/>
    </source>
</evidence>
<dbReference type="EMBL" id="JAMYWD010000001">
    <property type="protein sequence ID" value="KAJ4981413.1"/>
    <property type="molecule type" value="Genomic_DNA"/>
</dbReference>
<keyword evidence="6" id="KW-0809">Transit peptide</keyword>
<comment type="subcellular location">
    <subcellularLocation>
        <location evidence="1">Plastid</location>
        <location evidence="1">Chloroplast</location>
    </subcellularLocation>
</comment>
<feature type="repeat" description="PPR" evidence="7">
    <location>
        <begin position="312"/>
        <end position="342"/>
    </location>
</feature>
<dbReference type="PANTHER" id="PTHR47926">
    <property type="entry name" value="PENTATRICOPEPTIDE REPEAT-CONTAINING PROTEIN"/>
    <property type="match status" value="1"/>
</dbReference>
<proteinExistence type="inferred from homology"/>